<reference evidence="1 2" key="1">
    <citation type="submission" date="2019-07" db="EMBL/GenBank/DDBJ databases">
        <title>De Novo Assembly of kiwifruit Actinidia rufa.</title>
        <authorList>
            <person name="Sugita-Konishi S."/>
            <person name="Sato K."/>
            <person name="Mori E."/>
            <person name="Abe Y."/>
            <person name="Kisaki G."/>
            <person name="Hamano K."/>
            <person name="Suezawa K."/>
            <person name="Otani M."/>
            <person name="Fukuda T."/>
            <person name="Manabe T."/>
            <person name="Gomi K."/>
            <person name="Tabuchi M."/>
            <person name="Akimitsu K."/>
            <person name="Kataoka I."/>
        </authorList>
    </citation>
    <scope>NUCLEOTIDE SEQUENCE [LARGE SCALE GENOMIC DNA]</scope>
    <source>
        <strain evidence="2">cv. Fuchu</strain>
    </source>
</reference>
<dbReference type="PANTHER" id="PTHR15678:SF6">
    <property type="entry name" value="BRIDGE-LIKE LIPID TRANSFER PROTEIN FAMILY MEMBER 2"/>
    <property type="match status" value="1"/>
</dbReference>
<name>A0A7J0F305_9ERIC</name>
<dbReference type="InterPro" id="IPR045167">
    <property type="entry name" value="Hobbit"/>
</dbReference>
<dbReference type="Proteomes" id="UP000585474">
    <property type="component" value="Unassembled WGS sequence"/>
</dbReference>
<protein>
    <submittedName>
        <fullName evidence="1">Similar to HYPERSENSITIVE TO PI STARVATION 4</fullName>
    </submittedName>
</protein>
<keyword evidence="2" id="KW-1185">Reference proteome</keyword>
<dbReference type="EMBL" id="BJWL01000008">
    <property type="protein sequence ID" value="GFY93064.1"/>
    <property type="molecule type" value="Genomic_DNA"/>
</dbReference>
<sequence>MRNYIHGNITLFMSDTRWTVLATTDPYEYCDKLPIVSGHMKIHLKLPIGKSSALIEAPAFTPEIHISLPAVGFFTCLPSFENESQSSSKGDDVVLDGAAYRSTSKSEKASIEAPTVIFVPRVARSGNLSLDKVMMEFMFLIDATPTCIRNMPLDDNDPAKGLTFKMTKLKYEFCYGHGKQKYTFECKRDPLDLVYQGLDLHMPKAYLNKEDCMSLHPWTELQMKNVAL</sequence>
<dbReference type="OrthoDB" id="1713074at2759"/>
<gene>
    <name evidence="1" type="ORF">Acr_08g0014600</name>
</gene>
<evidence type="ECO:0000313" key="2">
    <source>
        <dbReference type="Proteomes" id="UP000585474"/>
    </source>
</evidence>
<dbReference type="PANTHER" id="PTHR15678">
    <property type="entry name" value="ANTIGEN MLAA-22-RELATED"/>
    <property type="match status" value="1"/>
</dbReference>
<accession>A0A7J0F305</accession>
<dbReference type="Pfam" id="PF10344">
    <property type="entry name" value="Hobbit"/>
    <property type="match status" value="2"/>
</dbReference>
<proteinExistence type="predicted"/>
<organism evidence="1 2">
    <name type="scientific">Actinidia rufa</name>
    <dbReference type="NCBI Taxonomy" id="165716"/>
    <lineage>
        <taxon>Eukaryota</taxon>
        <taxon>Viridiplantae</taxon>
        <taxon>Streptophyta</taxon>
        <taxon>Embryophyta</taxon>
        <taxon>Tracheophyta</taxon>
        <taxon>Spermatophyta</taxon>
        <taxon>Magnoliopsida</taxon>
        <taxon>eudicotyledons</taxon>
        <taxon>Gunneridae</taxon>
        <taxon>Pentapetalae</taxon>
        <taxon>asterids</taxon>
        <taxon>Ericales</taxon>
        <taxon>Actinidiaceae</taxon>
        <taxon>Actinidia</taxon>
    </lineage>
</organism>
<dbReference type="AlphaFoldDB" id="A0A7J0F305"/>
<comment type="caution">
    <text evidence="1">The sequence shown here is derived from an EMBL/GenBank/DDBJ whole genome shotgun (WGS) entry which is preliminary data.</text>
</comment>
<evidence type="ECO:0000313" key="1">
    <source>
        <dbReference type="EMBL" id="GFY93064.1"/>
    </source>
</evidence>